<keyword evidence="2" id="KW-1185">Reference proteome</keyword>
<dbReference type="Proteomes" id="UP001525890">
    <property type="component" value="Unassembled WGS sequence"/>
</dbReference>
<evidence type="ECO:0000313" key="1">
    <source>
        <dbReference type="EMBL" id="MCT7968942.1"/>
    </source>
</evidence>
<organism evidence="1 2">
    <name type="scientific">Laspinema palackyanum D2a</name>
    <dbReference type="NCBI Taxonomy" id="2953684"/>
    <lineage>
        <taxon>Bacteria</taxon>
        <taxon>Bacillati</taxon>
        <taxon>Cyanobacteriota</taxon>
        <taxon>Cyanophyceae</taxon>
        <taxon>Oscillatoriophycideae</taxon>
        <taxon>Oscillatoriales</taxon>
        <taxon>Laspinemataceae</taxon>
        <taxon>Laspinema</taxon>
        <taxon>Laspinema palackyanum</taxon>
    </lineage>
</organism>
<name>A0ABT2MWQ7_9CYAN</name>
<comment type="caution">
    <text evidence="1">The sequence shown here is derived from an EMBL/GenBank/DDBJ whole genome shotgun (WGS) entry which is preliminary data.</text>
</comment>
<reference evidence="1 2" key="1">
    <citation type="journal article" date="2022" name="Front. Microbiol.">
        <title>High genomic differentiation and limited gene flow indicate recent cryptic speciation within the genus Laspinema (cyanobacteria).</title>
        <authorList>
            <person name="Stanojkovic A."/>
            <person name="Skoupy S."/>
            <person name="Skaloud P."/>
            <person name="Dvorak P."/>
        </authorList>
    </citation>
    <scope>NUCLEOTIDE SEQUENCE [LARGE SCALE GENOMIC DNA]</scope>
    <source>
        <strain evidence="1 2">D2a</strain>
    </source>
</reference>
<protein>
    <submittedName>
        <fullName evidence="1">Uncharacterized protein</fullName>
    </submittedName>
</protein>
<evidence type="ECO:0000313" key="2">
    <source>
        <dbReference type="Proteomes" id="UP001525890"/>
    </source>
</evidence>
<dbReference type="RefSeq" id="WP_368008422.1">
    <property type="nucleotide sequence ID" value="NZ_JAMXFF010000040.1"/>
</dbReference>
<dbReference type="EMBL" id="JAMXFF010000040">
    <property type="protein sequence ID" value="MCT7968942.1"/>
    <property type="molecule type" value="Genomic_DNA"/>
</dbReference>
<sequence length="90" mass="9914">MKPTQSDGFLLLAGDRNSISKLSVLIVIAENSSQENQIHSSVFPAGDSWWEWSWVFPWAIGSDRSPGLEPTQSNGFNFVSASGEGMSQYF</sequence>
<accession>A0ABT2MWQ7</accession>
<gene>
    <name evidence="1" type="ORF">NG799_21765</name>
</gene>
<proteinExistence type="predicted"/>